<protein>
    <submittedName>
        <fullName evidence="1">Uncharacterized protein</fullName>
    </submittedName>
</protein>
<sequence>MSCRLIISENIEKLVNKT</sequence>
<proteinExistence type="predicted"/>
<reference evidence="1" key="1">
    <citation type="submission" date="2014-11" db="EMBL/GenBank/DDBJ databases">
        <authorList>
            <person name="Amaro Gonzalez C."/>
        </authorList>
    </citation>
    <scope>NUCLEOTIDE SEQUENCE</scope>
</reference>
<name>A0A0E9V7H9_ANGAN</name>
<dbReference type="AlphaFoldDB" id="A0A0E9V7H9"/>
<evidence type="ECO:0000313" key="1">
    <source>
        <dbReference type="EMBL" id="JAH73997.1"/>
    </source>
</evidence>
<reference evidence="1" key="2">
    <citation type="journal article" date="2015" name="Fish Shellfish Immunol.">
        <title>Early steps in the European eel (Anguilla anguilla)-Vibrio vulnificus interaction in the gills: Role of the RtxA13 toxin.</title>
        <authorList>
            <person name="Callol A."/>
            <person name="Pajuelo D."/>
            <person name="Ebbesson L."/>
            <person name="Teles M."/>
            <person name="MacKenzie S."/>
            <person name="Amaro C."/>
        </authorList>
    </citation>
    <scope>NUCLEOTIDE SEQUENCE</scope>
</reference>
<accession>A0A0E9V7H9</accession>
<organism evidence="1">
    <name type="scientific">Anguilla anguilla</name>
    <name type="common">European freshwater eel</name>
    <name type="synonym">Muraena anguilla</name>
    <dbReference type="NCBI Taxonomy" id="7936"/>
    <lineage>
        <taxon>Eukaryota</taxon>
        <taxon>Metazoa</taxon>
        <taxon>Chordata</taxon>
        <taxon>Craniata</taxon>
        <taxon>Vertebrata</taxon>
        <taxon>Euteleostomi</taxon>
        <taxon>Actinopterygii</taxon>
        <taxon>Neopterygii</taxon>
        <taxon>Teleostei</taxon>
        <taxon>Anguilliformes</taxon>
        <taxon>Anguillidae</taxon>
        <taxon>Anguilla</taxon>
    </lineage>
</organism>
<dbReference type="EMBL" id="GBXM01034580">
    <property type="protein sequence ID" value="JAH73997.1"/>
    <property type="molecule type" value="Transcribed_RNA"/>
</dbReference>